<keyword evidence="2" id="KW-0812">Transmembrane</keyword>
<protein>
    <recommendedName>
        <fullName evidence="5">AsmA-like C-terminal domain-containing protein</fullName>
    </recommendedName>
</protein>
<evidence type="ECO:0000313" key="4">
    <source>
        <dbReference type="Proteomes" id="UP000334923"/>
    </source>
</evidence>
<keyword evidence="4" id="KW-1185">Reference proteome</keyword>
<gene>
    <name evidence="3" type="ORF">MAMT_00279</name>
</gene>
<organism evidence="3 4">
    <name type="scientific">Methylacidimicrobium tartarophylax</name>
    <dbReference type="NCBI Taxonomy" id="1041768"/>
    <lineage>
        <taxon>Bacteria</taxon>
        <taxon>Pseudomonadati</taxon>
        <taxon>Verrucomicrobiota</taxon>
        <taxon>Methylacidimicrobium</taxon>
    </lineage>
</organism>
<feature type="region of interest" description="Disordered" evidence="1">
    <location>
        <begin position="566"/>
        <end position="593"/>
    </location>
</feature>
<feature type="transmembrane region" description="Helical" evidence="2">
    <location>
        <begin position="24"/>
        <end position="45"/>
    </location>
</feature>
<evidence type="ECO:0008006" key="5">
    <source>
        <dbReference type="Google" id="ProtNLM"/>
    </source>
</evidence>
<name>A0A5E6M621_9BACT</name>
<dbReference type="AlphaFoldDB" id="A0A5E6M621"/>
<accession>A0A5E6M621</accession>
<keyword evidence="2" id="KW-1133">Transmembrane helix</keyword>
<dbReference type="Proteomes" id="UP000334923">
    <property type="component" value="Unassembled WGS sequence"/>
</dbReference>
<dbReference type="RefSeq" id="WP_142659152.1">
    <property type="nucleotide sequence ID" value="NZ_CABFVA020000011.1"/>
</dbReference>
<evidence type="ECO:0000313" key="3">
    <source>
        <dbReference type="EMBL" id="VVM04749.1"/>
    </source>
</evidence>
<evidence type="ECO:0000256" key="1">
    <source>
        <dbReference type="SAM" id="MobiDB-lite"/>
    </source>
</evidence>
<evidence type="ECO:0000256" key="2">
    <source>
        <dbReference type="SAM" id="Phobius"/>
    </source>
</evidence>
<keyword evidence="2" id="KW-0472">Membrane</keyword>
<feature type="compositionally biased region" description="Polar residues" evidence="1">
    <location>
        <begin position="574"/>
        <end position="586"/>
    </location>
</feature>
<dbReference type="EMBL" id="CABFVA020000011">
    <property type="protein sequence ID" value="VVM04749.1"/>
    <property type="molecule type" value="Genomic_DNA"/>
</dbReference>
<dbReference type="OrthoDB" id="177989at2"/>
<sequence length="593" mass="66945">MTGDGQEPPPRVSHPGKRRFPRRIGLLLGALAALALLVFVGGPWAGRRIRANTSELLTGLARHLALPLDIDSAEWLSSTAFRLHGVSLGEVGRISEVLIRWRWDDLLFRQRLGYVEIHSPIVWSSSLIAFLERASKGKPANPWLRFLPKPRLQIDIIRVTRATINIDRLAPHLPPIPLALGFHGQPIELHDVPVVGLSQDDRLINLAAARNVMIYSPYDPLSKILSIESLRIKFSWRGLSQHRVDQLAIFDPVLYLGPDLFWYVEQFRKEEEIRRKRRRERTLEQWIADKMLLRGGQFVISAFGAPGIVLPFLFGLSSENVSLNDWTQASLKNEIEIMPGRIEYPSYHVILDVRRGRLSFNLPLSEPRANNLVHTVLFKEVSWRGIRATDDWLDVTFNSEGIFGHFGGKLYGGDAGGGFSIRFQKDFPWDGWVHLNGVSVEPIAQQFMSDRFALALTGTADGRLHLDARGTSPQNAFGFLTLDGPGTLEMRDIDRFLQRLPADWSPAKRQLVQILGQSLRRYAYSVGFLSLSYALPESRLRLELRGPDGKRNFRIRWQQDPRMGAPIASGLSLGPNSDQLPEQTNGEYPPISP</sequence>
<proteinExistence type="predicted"/>
<reference evidence="3 4" key="1">
    <citation type="submission" date="2019-09" db="EMBL/GenBank/DDBJ databases">
        <authorList>
            <person name="Cremers G."/>
        </authorList>
    </citation>
    <scope>NUCLEOTIDE SEQUENCE [LARGE SCALE GENOMIC DNA]</scope>
    <source>
        <strain evidence="3">4A</strain>
    </source>
</reference>